<dbReference type="EMBL" id="JBFCZG010000003">
    <property type="protein sequence ID" value="KAL3424279.1"/>
    <property type="molecule type" value="Genomic_DNA"/>
</dbReference>
<evidence type="ECO:0000313" key="3">
    <source>
        <dbReference type="Proteomes" id="UP001629113"/>
    </source>
</evidence>
<comment type="caution">
    <text evidence="2">The sequence shown here is derived from an EMBL/GenBank/DDBJ whole genome shotgun (WGS) entry which is preliminary data.</text>
</comment>
<feature type="compositionally biased region" description="Acidic residues" evidence="1">
    <location>
        <begin position="1"/>
        <end position="11"/>
    </location>
</feature>
<organism evidence="2 3">
    <name type="scientific">Phlyctema vagabunda</name>
    <dbReference type="NCBI Taxonomy" id="108571"/>
    <lineage>
        <taxon>Eukaryota</taxon>
        <taxon>Fungi</taxon>
        <taxon>Dikarya</taxon>
        <taxon>Ascomycota</taxon>
        <taxon>Pezizomycotina</taxon>
        <taxon>Leotiomycetes</taxon>
        <taxon>Helotiales</taxon>
        <taxon>Dermateaceae</taxon>
        <taxon>Phlyctema</taxon>
    </lineage>
</organism>
<feature type="region of interest" description="Disordered" evidence="1">
    <location>
        <begin position="1"/>
        <end position="77"/>
    </location>
</feature>
<evidence type="ECO:0000256" key="1">
    <source>
        <dbReference type="SAM" id="MobiDB-lite"/>
    </source>
</evidence>
<evidence type="ECO:0000313" key="2">
    <source>
        <dbReference type="EMBL" id="KAL3424279.1"/>
    </source>
</evidence>
<gene>
    <name evidence="2" type="ORF">PVAG01_03560</name>
</gene>
<feature type="compositionally biased region" description="Polar residues" evidence="1">
    <location>
        <begin position="14"/>
        <end position="34"/>
    </location>
</feature>
<sequence>MDSINDSDEELPATTPQKHSSTNTRAISMASPNLQHRPKTPAIDGVGGHKKREKSTSAESDSKPQVVIAGGPARPWEYQNFDHSTTIDEVLEQIEGPDGESLYKVQYEDGHDEVVS</sequence>
<dbReference type="Proteomes" id="UP001629113">
    <property type="component" value="Unassembled WGS sequence"/>
</dbReference>
<proteinExistence type="predicted"/>
<protein>
    <submittedName>
        <fullName evidence="2">Uncharacterized protein</fullName>
    </submittedName>
</protein>
<name>A0ABR4PLQ6_9HELO</name>
<keyword evidence="3" id="KW-1185">Reference proteome</keyword>
<reference evidence="2 3" key="1">
    <citation type="submission" date="2024-06" db="EMBL/GenBank/DDBJ databases">
        <title>Complete genome of Phlyctema vagabunda strain 19-DSS-EL-015.</title>
        <authorList>
            <person name="Fiorenzani C."/>
        </authorList>
    </citation>
    <scope>NUCLEOTIDE SEQUENCE [LARGE SCALE GENOMIC DNA]</scope>
    <source>
        <strain evidence="2 3">19-DSS-EL-015</strain>
    </source>
</reference>
<accession>A0ABR4PLQ6</accession>